<feature type="transmembrane region" description="Helical" evidence="6">
    <location>
        <begin position="91"/>
        <end position="110"/>
    </location>
</feature>
<name>A0A7Y7B2G6_STRMO</name>
<keyword evidence="9" id="KW-1185">Reference proteome</keyword>
<dbReference type="Gene3D" id="1.20.1720.10">
    <property type="entry name" value="Multidrug resistance protein D"/>
    <property type="match status" value="1"/>
</dbReference>
<keyword evidence="4 6" id="KW-1133">Transmembrane helix</keyword>
<evidence type="ECO:0000256" key="2">
    <source>
        <dbReference type="ARBA" id="ARBA00022448"/>
    </source>
</evidence>
<evidence type="ECO:0000256" key="4">
    <source>
        <dbReference type="ARBA" id="ARBA00022989"/>
    </source>
</evidence>
<feature type="transmembrane region" description="Helical" evidence="6">
    <location>
        <begin position="183"/>
        <end position="202"/>
    </location>
</feature>
<dbReference type="InterPro" id="IPR036259">
    <property type="entry name" value="MFS_trans_sf"/>
</dbReference>
<keyword evidence="5 6" id="KW-0472">Membrane</keyword>
<sequence length="469" mass="48050">MPSTLTTRTAPACDRIRKTGFGPRFVVPVAIGSMLNPVNSTMISTALVPIGRDLGVGAAGTAWLVSGLYAASAVAQPAMGRIADHLGPRRVYAAGLVLVGLAGLAGLGASSLGMLVAVRVLIGIGTSAAYPAAMAMIRAQSARLDREPPGGVLGALTVAGLVSAVVGPALGGLLIGLAGWRSIFGVNVPLAAAGLLLTLLWLPADEPRTAPREPVWQALDPLGVLLFTGVTVSAMLFLMHLRHPDWPLLALALAMAGALIAWELRARKPFLDLRMLAVNRPLLRTYARSGAAFLVIYCILYGYTQWLEEVPGYSATVTGLVMLPMSATAALCSWFGARGRRVRGPLVTGTAAMTVAAAALVLVGPGTPVLLLAAVGVVFGLPNGLNAVGNQTALYAQAPEGRMGTAAGFLRTAQYTGAVVSAALIGLLYGDRAGTHGLHTIALVLTGLGVVLLAATLADRSLSKGTLSK</sequence>
<dbReference type="Gene3D" id="1.20.1250.20">
    <property type="entry name" value="MFS general substrate transporter like domains"/>
    <property type="match status" value="1"/>
</dbReference>
<feature type="domain" description="Major facilitator superfamily (MFS) profile" evidence="7">
    <location>
        <begin position="25"/>
        <end position="464"/>
    </location>
</feature>
<proteinExistence type="predicted"/>
<feature type="transmembrane region" description="Helical" evidence="6">
    <location>
        <begin position="54"/>
        <end position="79"/>
    </location>
</feature>
<dbReference type="Proteomes" id="UP000587462">
    <property type="component" value="Unassembled WGS sequence"/>
</dbReference>
<accession>A0A7Y7B2G6</accession>
<feature type="transmembrane region" description="Helical" evidence="6">
    <location>
        <begin position="25"/>
        <end position="48"/>
    </location>
</feature>
<dbReference type="AlphaFoldDB" id="A0A7Y7B2G6"/>
<gene>
    <name evidence="8" type="ORF">HG542_08060</name>
</gene>
<feature type="transmembrane region" description="Helical" evidence="6">
    <location>
        <begin position="222"/>
        <end position="240"/>
    </location>
</feature>
<evidence type="ECO:0000256" key="6">
    <source>
        <dbReference type="SAM" id="Phobius"/>
    </source>
</evidence>
<feature type="transmembrane region" description="Helical" evidence="6">
    <location>
        <begin position="116"/>
        <end position="139"/>
    </location>
</feature>
<reference evidence="8 9" key="1">
    <citation type="submission" date="2020-04" db="EMBL/GenBank/DDBJ databases">
        <title>Draft Genome Sequence of Streptomyces morookaense DSM 40503, an 8-azaguanine-producing strain.</title>
        <authorList>
            <person name="Qi J."/>
            <person name="Gao J.-M."/>
        </authorList>
    </citation>
    <scope>NUCLEOTIDE SEQUENCE [LARGE SCALE GENOMIC DNA]</scope>
    <source>
        <strain evidence="8 9">DSM 40503</strain>
    </source>
</reference>
<feature type="transmembrane region" description="Helical" evidence="6">
    <location>
        <begin position="315"/>
        <end position="337"/>
    </location>
</feature>
<evidence type="ECO:0000313" key="8">
    <source>
        <dbReference type="EMBL" id="NVK77619.1"/>
    </source>
</evidence>
<organism evidence="8 9">
    <name type="scientific">Streptomyces morookaense</name>
    <name type="common">Streptoverticillium morookaense</name>
    <dbReference type="NCBI Taxonomy" id="1970"/>
    <lineage>
        <taxon>Bacteria</taxon>
        <taxon>Bacillati</taxon>
        <taxon>Actinomycetota</taxon>
        <taxon>Actinomycetes</taxon>
        <taxon>Kitasatosporales</taxon>
        <taxon>Streptomycetaceae</taxon>
        <taxon>Streptomyces</taxon>
    </lineage>
</organism>
<dbReference type="PANTHER" id="PTHR23501:SF191">
    <property type="entry name" value="VACUOLAR BASIC AMINO ACID TRANSPORTER 4"/>
    <property type="match status" value="1"/>
</dbReference>
<feature type="transmembrane region" description="Helical" evidence="6">
    <location>
        <begin position="285"/>
        <end position="303"/>
    </location>
</feature>
<feature type="transmembrane region" description="Helical" evidence="6">
    <location>
        <begin position="151"/>
        <end position="177"/>
    </location>
</feature>
<feature type="transmembrane region" description="Helical" evidence="6">
    <location>
        <begin position="436"/>
        <end position="458"/>
    </location>
</feature>
<comment type="subcellular location">
    <subcellularLocation>
        <location evidence="1">Cell inner membrane</location>
        <topology evidence="1">Multi-pass membrane protein</topology>
    </subcellularLocation>
</comment>
<feature type="transmembrane region" description="Helical" evidence="6">
    <location>
        <begin position="369"/>
        <end position="388"/>
    </location>
</feature>
<dbReference type="Pfam" id="PF07690">
    <property type="entry name" value="MFS_1"/>
    <property type="match status" value="1"/>
</dbReference>
<dbReference type="GO" id="GO:0022857">
    <property type="term" value="F:transmembrane transporter activity"/>
    <property type="evidence" value="ECO:0007669"/>
    <property type="project" value="InterPro"/>
</dbReference>
<dbReference type="PANTHER" id="PTHR23501">
    <property type="entry name" value="MAJOR FACILITATOR SUPERFAMILY"/>
    <property type="match status" value="1"/>
</dbReference>
<comment type="caution">
    <text evidence="8">The sequence shown here is derived from an EMBL/GenBank/DDBJ whole genome shotgun (WGS) entry which is preliminary data.</text>
</comment>
<evidence type="ECO:0000259" key="7">
    <source>
        <dbReference type="PROSITE" id="PS50850"/>
    </source>
</evidence>
<protein>
    <submittedName>
        <fullName evidence="8">MFS transporter</fullName>
    </submittedName>
</protein>
<keyword evidence="3 6" id="KW-0812">Transmembrane</keyword>
<feature type="transmembrane region" description="Helical" evidence="6">
    <location>
        <begin position="246"/>
        <end position="264"/>
    </location>
</feature>
<evidence type="ECO:0000256" key="1">
    <source>
        <dbReference type="ARBA" id="ARBA00004429"/>
    </source>
</evidence>
<dbReference type="GO" id="GO:0005886">
    <property type="term" value="C:plasma membrane"/>
    <property type="evidence" value="ECO:0007669"/>
    <property type="project" value="UniProtKB-SubCell"/>
</dbReference>
<evidence type="ECO:0000256" key="5">
    <source>
        <dbReference type="ARBA" id="ARBA00023136"/>
    </source>
</evidence>
<dbReference type="InterPro" id="IPR020846">
    <property type="entry name" value="MFS_dom"/>
</dbReference>
<dbReference type="RefSeq" id="WP_171079409.1">
    <property type="nucleotide sequence ID" value="NZ_BNBU01000001.1"/>
</dbReference>
<dbReference type="InterPro" id="IPR011701">
    <property type="entry name" value="MFS"/>
</dbReference>
<dbReference type="EMBL" id="JABBXF010000014">
    <property type="protein sequence ID" value="NVK77619.1"/>
    <property type="molecule type" value="Genomic_DNA"/>
</dbReference>
<evidence type="ECO:0000313" key="9">
    <source>
        <dbReference type="Proteomes" id="UP000587462"/>
    </source>
</evidence>
<feature type="transmembrane region" description="Helical" evidence="6">
    <location>
        <begin position="409"/>
        <end position="430"/>
    </location>
</feature>
<dbReference type="PROSITE" id="PS50850">
    <property type="entry name" value="MFS"/>
    <property type="match status" value="1"/>
</dbReference>
<evidence type="ECO:0000256" key="3">
    <source>
        <dbReference type="ARBA" id="ARBA00022692"/>
    </source>
</evidence>
<keyword evidence="2" id="KW-0813">Transport</keyword>
<dbReference type="SUPFAM" id="SSF103473">
    <property type="entry name" value="MFS general substrate transporter"/>
    <property type="match status" value="1"/>
</dbReference>